<reference evidence="2 3" key="1">
    <citation type="journal article" date="2019" name="Int. J. Syst. Evol. Microbiol.">
        <title>The Global Catalogue of Microorganisms (GCM) 10K type strain sequencing project: providing services to taxonomists for standard genome sequencing and annotation.</title>
        <authorList>
            <consortium name="The Broad Institute Genomics Platform"/>
            <consortium name="The Broad Institute Genome Sequencing Center for Infectious Disease"/>
            <person name="Wu L."/>
            <person name="Ma J."/>
        </authorList>
    </citation>
    <scope>NUCLEOTIDE SEQUENCE [LARGE SCALE GENOMIC DNA]</scope>
    <source>
        <strain evidence="2 3">CGMCC 1.12543</strain>
    </source>
</reference>
<sequence length="348" mass="36603">MALYALDDLDDAYAATRAFLFPFDWGRWLRLALVTFFVASATGTPSSGFQFSGAGGGADSGTNGEFSGAEFDAAMQEIAPFVPLIVVGVLVALLLALAFLFVGSVMEFVLVQSLRAERVSVREFFGRYTGKGARLFGFRIALGLLGLLGAVLVFGLTVGPLLVDASPVIPLVALVVLAPLFVLFAVALAVVNGFTTVFVVPVMLLEDLTVLAAWRRLWPTIRAQWRQFAVYAVVIAVVLFALGIAASIAIAIPVALGALAFAVLVGIGFLAGGVTLATGVVVALLAIPFVLFVFAVVGLVQVPIQTYVRYHALLVLGDADERFDLIPDTRRSLREPGQGGTPGPTGAD</sequence>
<keyword evidence="1" id="KW-1133">Transmembrane helix</keyword>
<organism evidence="2 3">
    <name type="scientific">Halomarina salina</name>
    <dbReference type="NCBI Taxonomy" id="1872699"/>
    <lineage>
        <taxon>Archaea</taxon>
        <taxon>Methanobacteriati</taxon>
        <taxon>Methanobacteriota</taxon>
        <taxon>Stenosarchaea group</taxon>
        <taxon>Halobacteria</taxon>
        <taxon>Halobacteriales</taxon>
        <taxon>Natronomonadaceae</taxon>
        <taxon>Halomarina</taxon>
    </lineage>
</organism>
<dbReference type="Proteomes" id="UP001596099">
    <property type="component" value="Unassembled WGS sequence"/>
</dbReference>
<feature type="transmembrane region" description="Helical" evidence="1">
    <location>
        <begin position="197"/>
        <end position="216"/>
    </location>
</feature>
<evidence type="ECO:0000256" key="1">
    <source>
        <dbReference type="SAM" id="Phobius"/>
    </source>
</evidence>
<feature type="transmembrane region" description="Helical" evidence="1">
    <location>
        <begin position="135"/>
        <end position="156"/>
    </location>
</feature>
<feature type="transmembrane region" description="Helical" evidence="1">
    <location>
        <begin position="168"/>
        <end position="190"/>
    </location>
</feature>
<name>A0ABD5RNT9_9EURY</name>
<evidence type="ECO:0008006" key="4">
    <source>
        <dbReference type="Google" id="ProtNLM"/>
    </source>
</evidence>
<keyword evidence="1" id="KW-0812">Transmembrane</keyword>
<dbReference type="EMBL" id="JBHSQH010000001">
    <property type="protein sequence ID" value="MFC5972322.1"/>
    <property type="molecule type" value="Genomic_DNA"/>
</dbReference>
<feature type="transmembrane region" description="Helical" evidence="1">
    <location>
        <begin position="255"/>
        <end position="274"/>
    </location>
</feature>
<gene>
    <name evidence="2" type="ORF">ACFPYI_13355</name>
</gene>
<evidence type="ECO:0000313" key="2">
    <source>
        <dbReference type="EMBL" id="MFC5972322.1"/>
    </source>
</evidence>
<feature type="transmembrane region" description="Helical" evidence="1">
    <location>
        <begin position="280"/>
        <end position="300"/>
    </location>
</feature>
<keyword evidence="1" id="KW-0472">Membrane</keyword>
<feature type="transmembrane region" description="Helical" evidence="1">
    <location>
        <begin position="228"/>
        <end position="248"/>
    </location>
</feature>
<proteinExistence type="predicted"/>
<dbReference type="InterPro" id="IPR055966">
    <property type="entry name" value="DUF7544"/>
</dbReference>
<dbReference type="AlphaFoldDB" id="A0ABD5RNT9"/>
<keyword evidence="3" id="KW-1185">Reference proteome</keyword>
<feature type="transmembrane region" description="Helical" evidence="1">
    <location>
        <begin position="81"/>
        <end position="114"/>
    </location>
</feature>
<accession>A0ABD5RNT9</accession>
<dbReference type="RefSeq" id="WP_247415487.1">
    <property type="nucleotide sequence ID" value="NZ_JALLGW010000001.1"/>
</dbReference>
<comment type="caution">
    <text evidence="2">The sequence shown here is derived from an EMBL/GenBank/DDBJ whole genome shotgun (WGS) entry which is preliminary data.</text>
</comment>
<dbReference type="Pfam" id="PF24400">
    <property type="entry name" value="DUF7544"/>
    <property type="match status" value="1"/>
</dbReference>
<evidence type="ECO:0000313" key="3">
    <source>
        <dbReference type="Proteomes" id="UP001596099"/>
    </source>
</evidence>
<protein>
    <recommendedName>
        <fullName evidence="4">Glycerophosphoryl diester phosphodiesterase membrane domain-containing protein</fullName>
    </recommendedName>
</protein>